<dbReference type="EMBL" id="GAKP01023056">
    <property type="protein sequence ID" value="JAC35898.1"/>
    <property type="molecule type" value="Transcribed_RNA"/>
</dbReference>
<evidence type="ECO:0000256" key="1">
    <source>
        <dbReference type="SAM" id="MobiDB-lite"/>
    </source>
</evidence>
<dbReference type="AlphaFoldDB" id="A0A034V2X4"/>
<accession>A0A034V2X4</accession>
<name>A0A034V2X4_BACDO</name>
<reference evidence="2" key="1">
    <citation type="journal article" date="2014" name="BMC Genomics">
        <title>Characterizing the developmental transcriptome of the oriental fruit fly, Bactrocera dorsalis (Diptera: Tephritidae) through comparative genomic analysis with Drosophila melanogaster utilizing modENCODE datasets.</title>
        <authorList>
            <person name="Geib S.M."/>
            <person name="Calla B."/>
            <person name="Hall B."/>
            <person name="Hou S."/>
            <person name="Manoukis N.C."/>
        </authorList>
    </citation>
    <scope>NUCLEOTIDE SEQUENCE</scope>
    <source>
        <strain evidence="2">Punador</strain>
    </source>
</reference>
<feature type="region of interest" description="Disordered" evidence="1">
    <location>
        <begin position="1"/>
        <end position="54"/>
    </location>
</feature>
<proteinExistence type="predicted"/>
<feature type="compositionally biased region" description="Polar residues" evidence="1">
    <location>
        <begin position="24"/>
        <end position="41"/>
    </location>
</feature>
<organism evidence="2">
    <name type="scientific">Bactrocera dorsalis</name>
    <name type="common">Oriental fruit fly</name>
    <name type="synonym">Dacus dorsalis</name>
    <dbReference type="NCBI Taxonomy" id="27457"/>
    <lineage>
        <taxon>Eukaryota</taxon>
        <taxon>Metazoa</taxon>
        <taxon>Ecdysozoa</taxon>
        <taxon>Arthropoda</taxon>
        <taxon>Hexapoda</taxon>
        <taxon>Insecta</taxon>
        <taxon>Pterygota</taxon>
        <taxon>Neoptera</taxon>
        <taxon>Endopterygota</taxon>
        <taxon>Diptera</taxon>
        <taxon>Brachycera</taxon>
        <taxon>Muscomorpha</taxon>
        <taxon>Tephritoidea</taxon>
        <taxon>Tephritidae</taxon>
        <taxon>Bactrocera</taxon>
        <taxon>Bactrocera</taxon>
    </lineage>
</organism>
<protein>
    <submittedName>
        <fullName evidence="2">Uncharacterized protein</fullName>
    </submittedName>
</protein>
<sequence>ENTSFNNRPNLPPKPPTPMEVDQSIRSRQINYQNRPNTFQDNRPPKRPISAQLTHPPSKIQRNFFTNAVESDPNGIYDDNFYDSNYDNAGKNEPDTIHFLD</sequence>
<evidence type="ECO:0000313" key="2">
    <source>
        <dbReference type="EMBL" id="JAC35898.1"/>
    </source>
</evidence>
<feature type="non-terminal residue" evidence="2">
    <location>
        <position position="1"/>
    </location>
</feature>